<evidence type="ECO:0000256" key="4">
    <source>
        <dbReference type="ARBA" id="ARBA00023015"/>
    </source>
</evidence>
<evidence type="ECO:0000256" key="3">
    <source>
        <dbReference type="ARBA" id="ARBA00022737"/>
    </source>
</evidence>
<dbReference type="Proteomes" id="UP000235220">
    <property type="component" value="Chromosome 9"/>
</dbReference>
<gene>
    <name evidence="9" type="primary">LOC108990168</name>
</gene>
<dbReference type="RefSeq" id="XP_018819595.1">
    <property type="nucleotide sequence ID" value="XM_018964050.2"/>
</dbReference>
<dbReference type="CDD" id="cd00167">
    <property type="entry name" value="SANT"/>
    <property type="match status" value="2"/>
</dbReference>
<dbReference type="InterPro" id="IPR017930">
    <property type="entry name" value="Myb_dom"/>
</dbReference>
<dbReference type="GeneID" id="108990168"/>
<keyword evidence="5" id="KW-0238">DNA-binding</keyword>
<dbReference type="SUPFAM" id="SSF46689">
    <property type="entry name" value="Homeodomain-like"/>
    <property type="match status" value="1"/>
</dbReference>
<dbReference type="InterPro" id="IPR009057">
    <property type="entry name" value="Homeodomain-like_sf"/>
</dbReference>
<sequence>MVRPPCCDKLNLKRGLWTAQEDAKILAYVSKHGTGNWTAVPKKAGLKRCGKSCRLRWTNYLRPDLKHDSFTPQEEEMIVRLHAAIGSRWSIIAQQLPGRTDNDVKNHWNTKLRKKLSEMGIDPVTHKPFSQILADYGNIGGLRKPGSRIGSLNKDFKNVTMLKSEPYPFPPQGFPNISSQLVPSTTSPQTTPIQLDTFFNSNQANNNHSFDLLAELQTIKLVTEVSNCSHNNTHPPPIFLEDSLSSSSSSSPTCSTAAQEKSPLDLSWHDFLLDDEFLPADPQEQEIMASHSSKEFASQNQNVIVQKNETNKEAAIEECIKAKGTDCEILSNDFQPSSSSEISFVEAMLDQEYRMFLDFPNLLEEPFYY</sequence>
<evidence type="ECO:0000313" key="8">
    <source>
        <dbReference type="Proteomes" id="UP000235220"/>
    </source>
</evidence>
<keyword evidence="3" id="KW-0677">Repeat</keyword>
<keyword evidence="6" id="KW-0804">Transcription</keyword>
<evidence type="ECO:0000256" key="7">
    <source>
        <dbReference type="ARBA" id="ARBA00023242"/>
    </source>
</evidence>
<dbReference type="PROSITE" id="PS50090">
    <property type="entry name" value="MYB_LIKE"/>
    <property type="match status" value="2"/>
</dbReference>
<keyword evidence="4" id="KW-0805">Transcription regulation</keyword>
<dbReference type="SMR" id="A0A2I4EJM1"/>
<dbReference type="GO" id="GO:0005634">
    <property type="term" value="C:nucleus"/>
    <property type="evidence" value="ECO:0000318"/>
    <property type="project" value="GO_Central"/>
</dbReference>
<dbReference type="Pfam" id="PF00249">
    <property type="entry name" value="Myb_DNA-binding"/>
    <property type="match status" value="2"/>
</dbReference>
<dbReference type="FunFam" id="1.10.10.60:FF:000204">
    <property type="entry name" value="transcription factor MYB80"/>
    <property type="match status" value="1"/>
</dbReference>
<keyword evidence="2" id="KW-0217">Developmental protein</keyword>
<dbReference type="GO" id="GO:0003677">
    <property type="term" value="F:DNA binding"/>
    <property type="evidence" value="ECO:0007669"/>
    <property type="project" value="UniProtKB-KW"/>
</dbReference>
<dbReference type="AlphaFoldDB" id="A0A2I4EJM1"/>
<name>A0A2I4EJM1_JUGRE</name>
<accession>A0A2I4EJM1</accession>
<evidence type="ECO:0000256" key="1">
    <source>
        <dbReference type="ARBA" id="ARBA00004123"/>
    </source>
</evidence>
<dbReference type="Gene3D" id="1.10.10.60">
    <property type="entry name" value="Homeodomain-like"/>
    <property type="match status" value="2"/>
</dbReference>
<dbReference type="GO" id="GO:0003700">
    <property type="term" value="F:DNA-binding transcription factor activity"/>
    <property type="evidence" value="ECO:0000318"/>
    <property type="project" value="GO_Central"/>
</dbReference>
<dbReference type="Gramene" id="Jr09_02510_p1">
    <property type="protein sequence ID" value="cds.Jr09_02510_p1"/>
    <property type="gene ID" value="Jr09_02510"/>
</dbReference>
<protein>
    <submittedName>
        <fullName evidence="9">Transcription factor MYB35-like</fullName>
    </submittedName>
</protein>
<reference evidence="9" key="1">
    <citation type="submission" date="2025-08" db="UniProtKB">
        <authorList>
            <consortium name="RefSeq"/>
        </authorList>
    </citation>
    <scope>IDENTIFICATION</scope>
    <source>
        <tissue evidence="9">Leaves</tissue>
    </source>
</reference>
<comment type="subcellular location">
    <subcellularLocation>
        <location evidence="1">Nucleus</location>
    </subcellularLocation>
</comment>
<dbReference type="InterPro" id="IPR001005">
    <property type="entry name" value="SANT/Myb"/>
</dbReference>
<dbReference type="PROSITE" id="PS51294">
    <property type="entry name" value="HTH_MYB"/>
    <property type="match status" value="2"/>
</dbReference>
<evidence type="ECO:0000256" key="5">
    <source>
        <dbReference type="ARBA" id="ARBA00023125"/>
    </source>
</evidence>
<proteinExistence type="predicted"/>
<organism evidence="8 9">
    <name type="scientific">Juglans regia</name>
    <name type="common">English walnut</name>
    <dbReference type="NCBI Taxonomy" id="51240"/>
    <lineage>
        <taxon>Eukaryota</taxon>
        <taxon>Viridiplantae</taxon>
        <taxon>Streptophyta</taxon>
        <taxon>Embryophyta</taxon>
        <taxon>Tracheophyta</taxon>
        <taxon>Spermatophyta</taxon>
        <taxon>Magnoliopsida</taxon>
        <taxon>eudicotyledons</taxon>
        <taxon>Gunneridae</taxon>
        <taxon>Pentapetalae</taxon>
        <taxon>rosids</taxon>
        <taxon>fabids</taxon>
        <taxon>Fagales</taxon>
        <taxon>Juglandaceae</taxon>
        <taxon>Juglans</taxon>
    </lineage>
</organism>
<dbReference type="SMART" id="SM00717">
    <property type="entry name" value="SANT"/>
    <property type="match status" value="2"/>
</dbReference>
<dbReference type="PANTHER" id="PTHR47994">
    <property type="entry name" value="F14D16.11-RELATED"/>
    <property type="match status" value="1"/>
</dbReference>
<dbReference type="PANTHER" id="PTHR47994:SF5">
    <property type="entry name" value="F14D16.11-RELATED"/>
    <property type="match status" value="1"/>
</dbReference>
<dbReference type="GO" id="GO:0048658">
    <property type="term" value="P:anther wall tapetum development"/>
    <property type="evidence" value="ECO:0007669"/>
    <property type="project" value="UniProtKB-ARBA"/>
</dbReference>
<dbReference type="FunFam" id="1.10.10.60:FF:000015">
    <property type="entry name" value="Transcription factor RAX3"/>
    <property type="match status" value="1"/>
</dbReference>
<keyword evidence="7" id="KW-0539">Nucleus</keyword>
<evidence type="ECO:0000256" key="2">
    <source>
        <dbReference type="ARBA" id="ARBA00022473"/>
    </source>
</evidence>
<evidence type="ECO:0000256" key="6">
    <source>
        <dbReference type="ARBA" id="ARBA00023163"/>
    </source>
</evidence>
<dbReference type="GO" id="GO:0009555">
    <property type="term" value="P:pollen development"/>
    <property type="evidence" value="ECO:0007669"/>
    <property type="project" value="UniProtKB-ARBA"/>
</dbReference>
<dbReference type="KEGG" id="jre:108990168"/>
<dbReference type="InterPro" id="IPR015495">
    <property type="entry name" value="Myb_TF_plants"/>
</dbReference>
<evidence type="ECO:0000313" key="9">
    <source>
        <dbReference type="RefSeq" id="XP_018819595.1"/>
    </source>
</evidence>
<dbReference type="OrthoDB" id="2143914at2759"/>
<keyword evidence="8" id="KW-1185">Reference proteome</keyword>